<dbReference type="PANTHER" id="PTHR43767:SF1">
    <property type="entry name" value="NONRIBOSOMAL PEPTIDE SYNTHASE PES1 (EUROFUNG)-RELATED"/>
    <property type="match status" value="1"/>
</dbReference>
<dbReference type="EMBL" id="JABMOJ010000335">
    <property type="protein sequence ID" value="NQV65485.1"/>
    <property type="molecule type" value="Genomic_DNA"/>
</dbReference>
<dbReference type="NCBIfam" id="NF004837">
    <property type="entry name" value="PRK06187.1"/>
    <property type="match status" value="1"/>
</dbReference>
<dbReference type="InterPro" id="IPR000873">
    <property type="entry name" value="AMP-dep_synth/lig_dom"/>
</dbReference>
<gene>
    <name evidence="5" type="ORF">HQ497_08980</name>
</gene>
<dbReference type="GO" id="GO:0016878">
    <property type="term" value="F:acid-thiol ligase activity"/>
    <property type="evidence" value="ECO:0007669"/>
    <property type="project" value="UniProtKB-ARBA"/>
</dbReference>
<comment type="similarity">
    <text evidence="1">Belongs to the ATP-dependent AMP-binding enzyme family.</text>
</comment>
<evidence type="ECO:0000259" key="3">
    <source>
        <dbReference type="Pfam" id="PF00501"/>
    </source>
</evidence>
<dbReference type="Gene3D" id="3.30.300.30">
    <property type="match status" value="1"/>
</dbReference>
<dbReference type="AlphaFoldDB" id="A0A972W018"/>
<proteinExistence type="inferred from homology"/>
<reference evidence="5" key="1">
    <citation type="submission" date="2020-05" db="EMBL/GenBank/DDBJ databases">
        <title>Sulfur intermediates as new biogeochemical hubs in an aquatic model microbial ecosystem.</title>
        <authorList>
            <person name="Vigneron A."/>
        </authorList>
    </citation>
    <scope>NUCLEOTIDE SEQUENCE</scope>
    <source>
        <strain evidence="5">Bin.250</strain>
    </source>
</reference>
<evidence type="ECO:0000256" key="2">
    <source>
        <dbReference type="ARBA" id="ARBA00022598"/>
    </source>
</evidence>
<feature type="domain" description="AMP-binding enzyme C-terminal" evidence="4">
    <location>
        <begin position="424"/>
        <end position="500"/>
    </location>
</feature>
<dbReference type="InterPro" id="IPR025110">
    <property type="entry name" value="AMP-bd_C"/>
</dbReference>
<evidence type="ECO:0000313" key="6">
    <source>
        <dbReference type="Proteomes" id="UP000754644"/>
    </source>
</evidence>
<dbReference type="InterPro" id="IPR042099">
    <property type="entry name" value="ANL_N_sf"/>
</dbReference>
<protein>
    <submittedName>
        <fullName evidence="5">Long-chain-fatty-acid--CoA ligase</fullName>
    </submittedName>
</protein>
<comment type="caution">
    <text evidence="5">The sequence shown here is derived from an EMBL/GenBank/DDBJ whole genome shotgun (WGS) entry which is preliminary data.</text>
</comment>
<dbReference type="Proteomes" id="UP000754644">
    <property type="component" value="Unassembled WGS sequence"/>
</dbReference>
<dbReference type="InterPro" id="IPR045851">
    <property type="entry name" value="AMP-bd_C_sf"/>
</dbReference>
<dbReference type="CDD" id="cd17631">
    <property type="entry name" value="FACL_FadD13-like"/>
    <property type="match status" value="1"/>
</dbReference>
<evidence type="ECO:0000313" key="5">
    <source>
        <dbReference type="EMBL" id="NQV65485.1"/>
    </source>
</evidence>
<dbReference type="PANTHER" id="PTHR43767">
    <property type="entry name" value="LONG-CHAIN-FATTY-ACID--COA LIGASE"/>
    <property type="match status" value="1"/>
</dbReference>
<dbReference type="InterPro" id="IPR020845">
    <property type="entry name" value="AMP-binding_CS"/>
</dbReference>
<name>A0A972W018_9GAMM</name>
<sequence length="519" mass="56650">MFSMTQLIHRAAQIRGNGLATVDGERRQTWREFEQKIARFAGGLQQLGVGTDDCVAMLALNSDRYFEFMFATPWAGAVFQPINTRLAGPEVLYWLNDSCARVLIIDSSFVDLIQQIRGELAHVEHIVFIDDGDTPDNCLSYASLISADPIQDARRSNDDVAGLFYTGGTTGRSKGVMLSHQNLVINTLQSVAPLDCQEGDRILHVAPMFHIADAIVCMTSAATAGTNFFQPGFVPTATMAAIEAHEIQRMLLVPTMVNMLVNAPDTPQFQLQSLRSVMYGASPMPEPVIRKAMEVLPTTAFFQAYGQTEASPVITILSPERHTFEGELAGKIKSAGQPVALIDLAIMDEQNQPVATGVVGEICMRGPNVMLGYRNMVEQTNKAIIDGWLHTGDGGYLDDEGFLFIVDRVKDMIISGGENVYSAEVENALYQHPAVNQCAVIGIPHETWGEQVHGIVVLHAGANVTEEALIAHCKGLIAGFKCPRSVTFREDALPLSGAGKILKTELRKPYWADSDRAVN</sequence>
<accession>A0A972W018</accession>
<keyword evidence="2 5" id="KW-0436">Ligase</keyword>
<organism evidence="5 6">
    <name type="scientific">SAR86 cluster bacterium</name>
    <dbReference type="NCBI Taxonomy" id="2030880"/>
    <lineage>
        <taxon>Bacteria</taxon>
        <taxon>Pseudomonadati</taxon>
        <taxon>Pseudomonadota</taxon>
        <taxon>Gammaproteobacteria</taxon>
        <taxon>SAR86 cluster</taxon>
    </lineage>
</organism>
<dbReference type="InterPro" id="IPR050237">
    <property type="entry name" value="ATP-dep_AMP-bd_enzyme"/>
</dbReference>
<dbReference type="PROSITE" id="PS00455">
    <property type="entry name" value="AMP_BINDING"/>
    <property type="match status" value="1"/>
</dbReference>
<feature type="domain" description="AMP-dependent synthetase/ligase" evidence="3">
    <location>
        <begin position="10"/>
        <end position="373"/>
    </location>
</feature>
<dbReference type="SUPFAM" id="SSF56801">
    <property type="entry name" value="Acetyl-CoA synthetase-like"/>
    <property type="match status" value="1"/>
</dbReference>
<dbReference type="FunFam" id="3.30.300.30:FF:000008">
    <property type="entry name" value="2,3-dihydroxybenzoate-AMP ligase"/>
    <property type="match status" value="1"/>
</dbReference>
<dbReference type="Pfam" id="PF13193">
    <property type="entry name" value="AMP-binding_C"/>
    <property type="match status" value="1"/>
</dbReference>
<dbReference type="Pfam" id="PF00501">
    <property type="entry name" value="AMP-binding"/>
    <property type="match status" value="1"/>
</dbReference>
<evidence type="ECO:0000256" key="1">
    <source>
        <dbReference type="ARBA" id="ARBA00006432"/>
    </source>
</evidence>
<dbReference type="Gene3D" id="3.40.50.12780">
    <property type="entry name" value="N-terminal domain of ligase-like"/>
    <property type="match status" value="1"/>
</dbReference>
<evidence type="ECO:0000259" key="4">
    <source>
        <dbReference type="Pfam" id="PF13193"/>
    </source>
</evidence>